<evidence type="ECO:0000313" key="1">
    <source>
        <dbReference type="EMBL" id="KAK1742673.1"/>
    </source>
</evidence>
<name>A0AAD8YAK3_9STRA</name>
<dbReference type="EMBL" id="JATAAI010000010">
    <property type="protein sequence ID" value="KAK1742673.1"/>
    <property type="molecule type" value="Genomic_DNA"/>
</dbReference>
<evidence type="ECO:0000313" key="2">
    <source>
        <dbReference type="Proteomes" id="UP001224775"/>
    </source>
</evidence>
<keyword evidence="2" id="KW-1185">Reference proteome</keyword>
<accession>A0AAD8YAK3</accession>
<gene>
    <name evidence="1" type="ORF">QTG54_006270</name>
</gene>
<comment type="caution">
    <text evidence="1">The sequence shown here is derived from an EMBL/GenBank/DDBJ whole genome shotgun (WGS) entry which is preliminary data.</text>
</comment>
<proteinExistence type="predicted"/>
<dbReference type="AlphaFoldDB" id="A0AAD8YAK3"/>
<organism evidence="1 2">
    <name type="scientific">Skeletonema marinoi</name>
    <dbReference type="NCBI Taxonomy" id="267567"/>
    <lineage>
        <taxon>Eukaryota</taxon>
        <taxon>Sar</taxon>
        <taxon>Stramenopiles</taxon>
        <taxon>Ochrophyta</taxon>
        <taxon>Bacillariophyta</taxon>
        <taxon>Coscinodiscophyceae</taxon>
        <taxon>Thalassiosirophycidae</taxon>
        <taxon>Thalassiosirales</taxon>
        <taxon>Skeletonemataceae</taxon>
        <taxon>Skeletonema</taxon>
        <taxon>Skeletonema marinoi-dohrnii complex</taxon>
    </lineage>
</organism>
<sequence length="104" mass="12210">MIDGWTNESNNDYLDLFNVDKNLEKVNSRSTRNHRRWIPDHRLSVFTWDEACEYPLPEEYRLKGEPSDEDEADYGTYGDTCSEIMILNLFNDLEDLLGDLSSLE</sequence>
<dbReference type="Proteomes" id="UP001224775">
    <property type="component" value="Unassembled WGS sequence"/>
</dbReference>
<reference evidence="1" key="1">
    <citation type="submission" date="2023-06" db="EMBL/GenBank/DDBJ databases">
        <title>Survivors Of The Sea: Transcriptome response of Skeletonema marinoi to long-term dormancy.</title>
        <authorList>
            <person name="Pinder M.I.M."/>
            <person name="Kourtchenko O."/>
            <person name="Robertson E.K."/>
            <person name="Larsson T."/>
            <person name="Maumus F."/>
            <person name="Osuna-Cruz C.M."/>
            <person name="Vancaester E."/>
            <person name="Stenow R."/>
            <person name="Vandepoele K."/>
            <person name="Ploug H."/>
            <person name="Bruchert V."/>
            <person name="Godhe A."/>
            <person name="Topel M."/>
        </authorList>
    </citation>
    <scope>NUCLEOTIDE SEQUENCE</scope>
    <source>
        <strain evidence="1">R05AC</strain>
    </source>
</reference>
<protein>
    <submittedName>
        <fullName evidence="1">Uncharacterized protein</fullName>
    </submittedName>
</protein>